<comment type="function">
    <text evidence="4">Involved in spliceosome maturation and the first step of pre-mRNA splicing.</text>
</comment>
<feature type="region of interest" description="Disordered" evidence="5">
    <location>
        <begin position="188"/>
        <end position="217"/>
    </location>
</feature>
<dbReference type="PANTHER" id="PTHR15818:SF2">
    <property type="entry name" value="G-PATCH DOMAIN AND KOW MOTIFS-CONTAINING PROTEIN"/>
    <property type="match status" value="1"/>
</dbReference>
<feature type="compositionally biased region" description="Basic and acidic residues" evidence="5">
    <location>
        <begin position="196"/>
        <end position="216"/>
    </location>
</feature>
<evidence type="ECO:0000256" key="2">
    <source>
        <dbReference type="ARBA" id="ARBA00008576"/>
    </source>
</evidence>
<feature type="region of interest" description="Disordered" evidence="5">
    <location>
        <begin position="245"/>
        <end position="433"/>
    </location>
</feature>
<evidence type="ECO:0000256" key="5">
    <source>
        <dbReference type="SAM" id="MobiDB-lite"/>
    </source>
</evidence>
<keyword evidence="4" id="KW-0507">mRNA processing</keyword>
<feature type="compositionally biased region" description="Basic and acidic residues" evidence="5">
    <location>
        <begin position="109"/>
        <end position="123"/>
    </location>
</feature>
<feature type="compositionally biased region" description="Basic and acidic residues" evidence="5">
    <location>
        <begin position="87"/>
        <end position="99"/>
    </location>
</feature>
<feature type="compositionally biased region" description="Basic and acidic residues" evidence="5">
    <location>
        <begin position="311"/>
        <end position="427"/>
    </location>
</feature>
<dbReference type="Pfam" id="PF12656">
    <property type="entry name" value="G-patch_2"/>
    <property type="match status" value="1"/>
</dbReference>
<dbReference type="Proteomes" id="UP000298138">
    <property type="component" value="Unassembled WGS sequence"/>
</dbReference>
<dbReference type="AlphaFoldDB" id="A0A4S2N255"/>
<keyword evidence="4" id="KW-0747">Spliceosome</keyword>
<feature type="compositionally biased region" description="Low complexity" evidence="5">
    <location>
        <begin position="1"/>
        <end position="12"/>
    </location>
</feature>
<dbReference type="InParanoid" id="A0A4S2N255"/>
<evidence type="ECO:0000256" key="3">
    <source>
        <dbReference type="ARBA" id="ARBA00023242"/>
    </source>
</evidence>
<dbReference type="InterPro" id="IPR026822">
    <property type="entry name" value="Spp2/MOS2_G-patch"/>
</dbReference>
<accession>A0A4S2N255</accession>
<keyword evidence="3 4" id="KW-0539">Nucleus</keyword>
<evidence type="ECO:0000259" key="6">
    <source>
        <dbReference type="Pfam" id="PF12656"/>
    </source>
</evidence>
<dbReference type="PANTHER" id="PTHR15818">
    <property type="entry name" value="G PATCH AND KOW-CONTAINING"/>
    <property type="match status" value="1"/>
</dbReference>
<proteinExistence type="inferred from homology"/>
<organism evidence="7 8">
    <name type="scientific">Ascodesmis nigricans</name>
    <dbReference type="NCBI Taxonomy" id="341454"/>
    <lineage>
        <taxon>Eukaryota</taxon>
        <taxon>Fungi</taxon>
        <taxon>Dikarya</taxon>
        <taxon>Ascomycota</taxon>
        <taxon>Pezizomycotina</taxon>
        <taxon>Pezizomycetes</taxon>
        <taxon>Pezizales</taxon>
        <taxon>Ascodesmidaceae</taxon>
        <taxon>Ascodesmis</taxon>
    </lineage>
</organism>
<dbReference type="InterPro" id="IPR045166">
    <property type="entry name" value="Spp2-like"/>
</dbReference>
<protein>
    <recommendedName>
        <fullName evidence="4">Pre-mRNA-splicing factor</fullName>
    </recommendedName>
</protein>
<dbReference type="GO" id="GO:0005681">
    <property type="term" value="C:spliceosomal complex"/>
    <property type="evidence" value="ECO:0007669"/>
    <property type="project" value="UniProtKB-UniRule"/>
</dbReference>
<evidence type="ECO:0000313" key="8">
    <source>
        <dbReference type="Proteomes" id="UP000298138"/>
    </source>
</evidence>
<feature type="region of interest" description="Disordered" evidence="5">
    <location>
        <begin position="1"/>
        <end position="170"/>
    </location>
</feature>
<comment type="subcellular location">
    <subcellularLocation>
        <location evidence="1 4">Nucleus</location>
    </subcellularLocation>
</comment>
<dbReference type="STRING" id="341454.A0A4S2N255"/>
<comment type="similarity">
    <text evidence="2 4">Belongs to the SPP2 family.</text>
</comment>
<keyword evidence="4" id="KW-0508">mRNA splicing</keyword>
<evidence type="ECO:0000256" key="4">
    <source>
        <dbReference type="RuleBase" id="RU369096"/>
    </source>
</evidence>
<feature type="domain" description="Spp2/MOS2 G-patch" evidence="6">
    <location>
        <begin position="218"/>
        <end position="278"/>
    </location>
</feature>
<sequence length="433" mass="48866">MSNPNPSSNAPPKISLFLSSAPKKPSAPPKKRSAATALGHDSDSEDDTTHRGKVQLVSSFDSRKGGAISKDAPVKQKDTPLVIPALKNKDWRAEAEARKGGAGRGKKIWVPEEAQKRELKPEDLVEQENTGEGQKWGLVITAPSKADDREENGADGDADQEKPKPMTEDEIAMAALMGQDVNRKDLVIEAAAGDSNDWRDRAPENEDDAYRRDVSSRPDIPTLADYAAVPVEEFGAALLRGMGWKGGEDLRGNGKANGKGRKPKEKRPAFLGIGAKPQSEVPELGAWGKGDKAGKNKGRRVDTTYVPVVMVDRRTGQVVDEKELAAKKDAAKKDAADSDRKETKDDDRRTKDRSRDRDRRRGDRNGRSERDRDSGKQPSERRERSHRDRDDRDRERNRDRDRERDRDRRRDDRRDRDRRDYDDDRDRDRRRRR</sequence>
<reference evidence="7 8" key="1">
    <citation type="submission" date="2019-04" db="EMBL/GenBank/DDBJ databases">
        <title>Comparative genomics and transcriptomics to analyze fruiting body development in filamentous ascomycetes.</title>
        <authorList>
            <consortium name="DOE Joint Genome Institute"/>
            <person name="Lutkenhaus R."/>
            <person name="Traeger S."/>
            <person name="Breuer J."/>
            <person name="Kuo A."/>
            <person name="Lipzen A."/>
            <person name="Pangilinan J."/>
            <person name="Dilworth D."/>
            <person name="Sandor L."/>
            <person name="Poggeler S."/>
            <person name="Barry K."/>
            <person name="Grigoriev I.V."/>
            <person name="Nowrousian M."/>
        </authorList>
    </citation>
    <scope>NUCLEOTIDE SEQUENCE [LARGE SCALE GENOMIC DNA]</scope>
    <source>
        <strain evidence="7 8">CBS 389.68</strain>
    </source>
</reference>
<keyword evidence="8" id="KW-1185">Reference proteome</keyword>
<evidence type="ECO:0000313" key="7">
    <source>
        <dbReference type="EMBL" id="TGZ83076.1"/>
    </source>
</evidence>
<gene>
    <name evidence="7" type="ORF">EX30DRAFT_147883</name>
</gene>
<dbReference type="OrthoDB" id="5577072at2759"/>
<dbReference type="GO" id="GO:0000398">
    <property type="term" value="P:mRNA splicing, via spliceosome"/>
    <property type="evidence" value="ECO:0007669"/>
    <property type="project" value="UniProtKB-UniRule"/>
</dbReference>
<dbReference type="EMBL" id="ML220114">
    <property type="protein sequence ID" value="TGZ83076.1"/>
    <property type="molecule type" value="Genomic_DNA"/>
</dbReference>
<feature type="compositionally biased region" description="Basic and acidic residues" evidence="5">
    <location>
        <begin position="289"/>
        <end position="302"/>
    </location>
</feature>
<evidence type="ECO:0000256" key="1">
    <source>
        <dbReference type="ARBA" id="ARBA00004123"/>
    </source>
</evidence>
<name>A0A4S2N255_9PEZI</name>